<name>A0ACB6ZBJ8_THEGA</name>
<proteinExistence type="predicted"/>
<accession>A0ACB6ZBJ8</accession>
<dbReference type="Proteomes" id="UP000886501">
    <property type="component" value="Unassembled WGS sequence"/>
</dbReference>
<protein>
    <submittedName>
        <fullName evidence="1">Uncharacterized protein</fullName>
    </submittedName>
</protein>
<gene>
    <name evidence="1" type="ORF">BDM02DRAFT_3118225</name>
</gene>
<dbReference type="EMBL" id="MU118050">
    <property type="protein sequence ID" value="KAF9646743.1"/>
    <property type="molecule type" value="Genomic_DNA"/>
</dbReference>
<organism evidence="1 2">
    <name type="scientific">Thelephora ganbajun</name>
    <name type="common">Ganba fungus</name>
    <dbReference type="NCBI Taxonomy" id="370292"/>
    <lineage>
        <taxon>Eukaryota</taxon>
        <taxon>Fungi</taxon>
        <taxon>Dikarya</taxon>
        <taxon>Basidiomycota</taxon>
        <taxon>Agaricomycotina</taxon>
        <taxon>Agaricomycetes</taxon>
        <taxon>Thelephorales</taxon>
        <taxon>Thelephoraceae</taxon>
        <taxon>Thelephora</taxon>
    </lineage>
</organism>
<reference evidence="1" key="2">
    <citation type="journal article" date="2020" name="Nat. Commun.">
        <title>Large-scale genome sequencing of mycorrhizal fungi provides insights into the early evolution of symbiotic traits.</title>
        <authorList>
            <person name="Miyauchi S."/>
            <person name="Kiss E."/>
            <person name="Kuo A."/>
            <person name="Drula E."/>
            <person name="Kohler A."/>
            <person name="Sanchez-Garcia M."/>
            <person name="Morin E."/>
            <person name="Andreopoulos B."/>
            <person name="Barry K.W."/>
            <person name="Bonito G."/>
            <person name="Buee M."/>
            <person name="Carver A."/>
            <person name="Chen C."/>
            <person name="Cichocki N."/>
            <person name="Clum A."/>
            <person name="Culley D."/>
            <person name="Crous P.W."/>
            <person name="Fauchery L."/>
            <person name="Girlanda M."/>
            <person name="Hayes R.D."/>
            <person name="Keri Z."/>
            <person name="LaButti K."/>
            <person name="Lipzen A."/>
            <person name="Lombard V."/>
            <person name="Magnuson J."/>
            <person name="Maillard F."/>
            <person name="Murat C."/>
            <person name="Nolan M."/>
            <person name="Ohm R.A."/>
            <person name="Pangilinan J."/>
            <person name="Pereira M.F."/>
            <person name="Perotto S."/>
            <person name="Peter M."/>
            <person name="Pfister S."/>
            <person name="Riley R."/>
            <person name="Sitrit Y."/>
            <person name="Stielow J.B."/>
            <person name="Szollosi G."/>
            <person name="Zifcakova L."/>
            <person name="Stursova M."/>
            <person name="Spatafora J.W."/>
            <person name="Tedersoo L."/>
            <person name="Vaario L.M."/>
            <person name="Yamada A."/>
            <person name="Yan M."/>
            <person name="Wang P."/>
            <person name="Xu J."/>
            <person name="Bruns T."/>
            <person name="Baldrian P."/>
            <person name="Vilgalys R."/>
            <person name="Dunand C."/>
            <person name="Henrissat B."/>
            <person name="Grigoriev I.V."/>
            <person name="Hibbett D."/>
            <person name="Nagy L.G."/>
            <person name="Martin F.M."/>
        </authorList>
    </citation>
    <scope>NUCLEOTIDE SEQUENCE</scope>
    <source>
        <strain evidence="1">P2</strain>
    </source>
</reference>
<reference evidence="1" key="1">
    <citation type="submission" date="2019-10" db="EMBL/GenBank/DDBJ databases">
        <authorList>
            <consortium name="DOE Joint Genome Institute"/>
            <person name="Kuo A."/>
            <person name="Miyauchi S."/>
            <person name="Kiss E."/>
            <person name="Drula E."/>
            <person name="Kohler A."/>
            <person name="Sanchez-Garcia M."/>
            <person name="Andreopoulos B."/>
            <person name="Barry K.W."/>
            <person name="Bonito G."/>
            <person name="Buee M."/>
            <person name="Carver A."/>
            <person name="Chen C."/>
            <person name="Cichocki N."/>
            <person name="Clum A."/>
            <person name="Culley D."/>
            <person name="Crous P.W."/>
            <person name="Fauchery L."/>
            <person name="Girlanda M."/>
            <person name="Hayes R."/>
            <person name="Keri Z."/>
            <person name="Labutti K."/>
            <person name="Lipzen A."/>
            <person name="Lombard V."/>
            <person name="Magnuson J."/>
            <person name="Maillard F."/>
            <person name="Morin E."/>
            <person name="Murat C."/>
            <person name="Nolan M."/>
            <person name="Ohm R."/>
            <person name="Pangilinan J."/>
            <person name="Pereira M."/>
            <person name="Perotto S."/>
            <person name="Peter M."/>
            <person name="Riley R."/>
            <person name="Sitrit Y."/>
            <person name="Stielow B."/>
            <person name="Szollosi G."/>
            <person name="Zifcakova L."/>
            <person name="Stursova M."/>
            <person name="Spatafora J.W."/>
            <person name="Tedersoo L."/>
            <person name="Vaario L.-M."/>
            <person name="Yamada A."/>
            <person name="Yan M."/>
            <person name="Wang P."/>
            <person name="Xu J."/>
            <person name="Bruns T."/>
            <person name="Baldrian P."/>
            <person name="Vilgalys R."/>
            <person name="Henrissat B."/>
            <person name="Grigoriev I.V."/>
            <person name="Hibbett D."/>
            <person name="Nagy L.G."/>
            <person name="Martin F.M."/>
        </authorList>
    </citation>
    <scope>NUCLEOTIDE SEQUENCE</scope>
    <source>
        <strain evidence="1">P2</strain>
    </source>
</reference>
<comment type="caution">
    <text evidence="1">The sequence shown here is derived from an EMBL/GenBank/DDBJ whole genome shotgun (WGS) entry which is preliminary data.</text>
</comment>
<evidence type="ECO:0000313" key="2">
    <source>
        <dbReference type="Proteomes" id="UP000886501"/>
    </source>
</evidence>
<evidence type="ECO:0000313" key="1">
    <source>
        <dbReference type="EMBL" id="KAF9646743.1"/>
    </source>
</evidence>
<keyword evidence="2" id="KW-1185">Reference proteome</keyword>
<sequence length="87" mass="10178">MDTTVLDHGSNDNPRNVVPLCPRKLIVRSLYKLYARSLTRIVHGLLNSWESMIVQVRKNRRGGRDDMLWFCEFRRVPKFMGADPVFS</sequence>